<dbReference type="InterPro" id="IPR011234">
    <property type="entry name" value="Fumarylacetoacetase-like_C"/>
</dbReference>
<sequence>MKLLTFNDNGHFKLGIKTEKGILDVAAAIEGMASDQMSSLSTTLHAVIEGGTAAVAQLQRLVNLVLEAGSKGEAYLLDETHIQYGPCVTNPSKIICVGLNYRKHAEETNAPIPEYPILFNKFSNTLTGHGAEVPLPEKVSSQVDYEAELVIVMGKKAKYVEKEHALDHVFGYCNVNDLSARDLQMRTQQWLLGKSCDSFSPLGPFLVTADEVEDPNNLDIRCIVNDEVRQHSHTSDMIFHCNEIVSYISQHMTLLPGDIILTGTPAGVVLGYPKEKQFYLKPGDVVTIEIEKLGSLTNTMVAEK</sequence>
<keyword evidence="2" id="KW-0479">Metal-binding</keyword>
<organism evidence="4 5">
    <name type="scientific">Paenibacillus ferrarius</name>
    <dbReference type="NCBI Taxonomy" id="1469647"/>
    <lineage>
        <taxon>Bacteria</taxon>
        <taxon>Bacillati</taxon>
        <taxon>Bacillota</taxon>
        <taxon>Bacilli</taxon>
        <taxon>Bacillales</taxon>
        <taxon>Paenibacillaceae</taxon>
        <taxon>Paenibacillus</taxon>
    </lineage>
</organism>
<dbReference type="InterPro" id="IPR051121">
    <property type="entry name" value="FAH"/>
</dbReference>
<dbReference type="PANTHER" id="PTHR42796">
    <property type="entry name" value="FUMARYLACETOACETATE HYDROLASE DOMAIN-CONTAINING PROTEIN 2A-RELATED"/>
    <property type="match status" value="1"/>
</dbReference>
<feature type="domain" description="Fumarylacetoacetase-like C-terminal" evidence="3">
    <location>
        <begin position="93"/>
        <end position="300"/>
    </location>
</feature>
<gene>
    <name evidence="4" type="ORF">BC351_34485</name>
</gene>
<dbReference type="OrthoDB" id="9805307at2"/>
<reference evidence="5" key="1">
    <citation type="submission" date="2016-07" db="EMBL/GenBank/DDBJ databases">
        <authorList>
            <person name="Florea S."/>
            <person name="Webb J.S."/>
            <person name="Jaromczyk J."/>
            <person name="Schardl C.L."/>
        </authorList>
    </citation>
    <scope>NUCLEOTIDE SEQUENCE [LARGE SCALE GENOMIC DNA]</scope>
    <source>
        <strain evidence="5">CY1</strain>
    </source>
</reference>
<evidence type="ECO:0000259" key="3">
    <source>
        <dbReference type="Pfam" id="PF01557"/>
    </source>
</evidence>
<accession>A0A1V4HDZ5</accession>
<dbReference type="GO" id="GO:0019752">
    <property type="term" value="P:carboxylic acid metabolic process"/>
    <property type="evidence" value="ECO:0007669"/>
    <property type="project" value="UniProtKB-ARBA"/>
</dbReference>
<dbReference type="Proteomes" id="UP000190626">
    <property type="component" value="Unassembled WGS sequence"/>
</dbReference>
<dbReference type="GO" id="GO:0046872">
    <property type="term" value="F:metal ion binding"/>
    <property type="evidence" value="ECO:0007669"/>
    <property type="project" value="UniProtKB-KW"/>
</dbReference>
<dbReference type="GO" id="GO:0016853">
    <property type="term" value="F:isomerase activity"/>
    <property type="evidence" value="ECO:0007669"/>
    <property type="project" value="UniProtKB-KW"/>
</dbReference>
<dbReference type="FunFam" id="3.90.850.10:FF:000002">
    <property type="entry name" value="2-hydroxyhepta-2,4-diene-1,7-dioate isomerase"/>
    <property type="match status" value="1"/>
</dbReference>
<dbReference type="STRING" id="1469647.BC351_34485"/>
<proteinExistence type="inferred from homology"/>
<evidence type="ECO:0000313" key="5">
    <source>
        <dbReference type="Proteomes" id="UP000190626"/>
    </source>
</evidence>
<comment type="similarity">
    <text evidence="1">Belongs to the FAH family.</text>
</comment>
<dbReference type="EMBL" id="MBTG01000029">
    <property type="protein sequence ID" value="OPH51922.1"/>
    <property type="molecule type" value="Genomic_DNA"/>
</dbReference>
<dbReference type="Gene3D" id="3.90.850.10">
    <property type="entry name" value="Fumarylacetoacetase-like, C-terminal domain"/>
    <property type="match status" value="1"/>
</dbReference>
<keyword evidence="5" id="KW-1185">Reference proteome</keyword>
<comment type="caution">
    <text evidence="4">The sequence shown here is derived from an EMBL/GenBank/DDBJ whole genome shotgun (WGS) entry which is preliminary data.</text>
</comment>
<evidence type="ECO:0000313" key="4">
    <source>
        <dbReference type="EMBL" id="OPH51922.1"/>
    </source>
</evidence>
<dbReference type="InterPro" id="IPR036663">
    <property type="entry name" value="Fumarylacetoacetase_C_sf"/>
</dbReference>
<evidence type="ECO:0000256" key="1">
    <source>
        <dbReference type="ARBA" id="ARBA00010211"/>
    </source>
</evidence>
<keyword evidence="4" id="KW-0413">Isomerase</keyword>
<dbReference type="SUPFAM" id="SSF56529">
    <property type="entry name" value="FAH"/>
    <property type="match status" value="1"/>
</dbReference>
<evidence type="ECO:0000256" key="2">
    <source>
        <dbReference type="ARBA" id="ARBA00022723"/>
    </source>
</evidence>
<dbReference type="AlphaFoldDB" id="A0A1V4HDZ5"/>
<protein>
    <submittedName>
        <fullName evidence="4">5-carboxymethyl-2-hydroxymuconate isomerase</fullName>
    </submittedName>
</protein>
<name>A0A1V4HDZ5_9BACL</name>
<dbReference type="RefSeq" id="WP_079416898.1">
    <property type="nucleotide sequence ID" value="NZ_MBTG01000029.1"/>
</dbReference>
<dbReference type="Pfam" id="PF01557">
    <property type="entry name" value="FAA_hydrolase"/>
    <property type="match status" value="1"/>
</dbReference>
<dbReference type="PANTHER" id="PTHR42796:SF4">
    <property type="entry name" value="FUMARYLACETOACETATE HYDROLASE DOMAIN-CONTAINING PROTEIN 2A"/>
    <property type="match status" value="1"/>
</dbReference>